<feature type="compositionally biased region" description="Acidic residues" evidence="1">
    <location>
        <begin position="99"/>
        <end position="109"/>
    </location>
</feature>
<proteinExistence type="predicted"/>
<accession>A0A8H7DF96</accession>
<name>A0A8H7DF96_9AGAR</name>
<dbReference type="Proteomes" id="UP000620124">
    <property type="component" value="Unassembled WGS sequence"/>
</dbReference>
<evidence type="ECO:0000313" key="3">
    <source>
        <dbReference type="Proteomes" id="UP000620124"/>
    </source>
</evidence>
<comment type="caution">
    <text evidence="2">The sequence shown here is derived from an EMBL/GenBank/DDBJ whole genome shotgun (WGS) entry which is preliminary data.</text>
</comment>
<gene>
    <name evidence="2" type="ORF">MVEN_00081400</name>
</gene>
<dbReference type="OrthoDB" id="2910749at2759"/>
<dbReference type="EMBL" id="JACAZI010000001">
    <property type="protein sequence ID" value="KAF7372220.1"/>
    <property type="molecule type" value="Genomic_DNA"/>
</dbReference>
<evidence type="ECO:0000256" key="1">
    <source>
        <dbReference type="SAM" id="MobiDB-lite"/>
    </source>
</evidence>
<feature type="compositionally biased region" description="Basic and acidic residues" evidence="1">
    <location>
        <begin position="64"/>
        <end position="79"/>
    </location>
</feature>
<dbReference type="AlphaFoldDB" id="A0A8H7DF96"/>
<organism evidence="2 3">
    <name type="scientific">Mycena venus</name>
    <dbReference type="NCBI Taxonomy" id="2733690"/>
    <lineage>
        <taxon>Eukaryota</taxon>
        <taxon>Fungi</taxon>
        <taxon>Dikarya</taxon>
        <taxon>Basidiomycota</taxon>
        <taxon>Agaricomycotina</taxon>
        <taxon>Agaricomycetes</taxon>
        <taxon>Agaricomycetidae</taxon>
        <taxon>Agaricales</taxon>
        <taxon>Marasmiineae</taxon>
        <taxon>Mycenaceae</taxon>
        <taxon>Mycena</taxon>
    </lineage>
</organism>
<reference evidence="2" key="1">
    <citation type="submission" date="2020-05" db="EMBL/GenBank/DDBJ databases">
        <title>Mycena genomes resolve the evolution of fungal bioluminescence.</title>
        <authorList>
            <person name="Tsai I.J."/>
        </authorList>
    </citation>
    <scope>NUCLEOTIDE SEQUENCE</scope>
    <source>
        <strain evidence="2">CCC161011</strain>
    </source>
</reference>
<protein>
    <submittedName>
        <fullName evidence="2">Uncharacterized protein</fullName>
    </submittedName>
</protein>
<sequence length="492" mass="55472">MPPWNSMATPEGARELIKERYLPPGLGLKDLSRMVKEEVKKIYKLWFDNQKSGKLPLKFKVAEAKKKQEEDQQVKDQNLKRKKPVYVEVGDGSAQEAERNDDDSEEEEKWDGKKKKTAVNTKPTAGDKAVKTKNLATESSAAGQNSAGNRAKPRPVITTETQFTKLLELSQFAPYRSPVQDVLRSSMTTAPNRCKGRTPSWCSWDIKNVELGAEFFDITNNKGYLAYWTSVVEWMEGNPHIPAENSELSHAQASDILLIVGLTYHTAKQCAECDPDSPLYTIPFTISDLDKVEAGIKNMLTQTKKALKFGVGQNIHCSIENSWKKFCLEVGLSEGDIRTFGKDWKTFVKTYAAVDSALVRRGKPSQLHAPHDFPEALQMWSQAKDADGNIPGENETDWAKEMQHLVKSLCDKVALAEEAQNVDNILDEDWCQRGKGGLVCIVLGMKWWRTSFLGSKDKHQLETWSVMLTNITETFKVIMEAYSIKHPKSHRS</sequence>
<keyword evidence="3" id="KW-1185">Reference proteome</keyword>
<feature type="compositionally biased region" description="Polar residues" evidence="1">
    <location>
        <begin position="134"/>
        <end position="148"/>
    </location>
</feature>
<evidence type="ECO:0000313" key="2">
    <source>
        <dbReference type="EMBL" id="KAF7372220.1"/>
    </source>
</evidence>
<feature type="region of interest" description="Disordered" evidence="1">
    <location>
        <begin position="64"/>
        <end position="152"/>
    </location>
</feature>